<keyword evidence="3" id="KW-1185">Reference proteome</keyword>
<organism evidence="2 3">
    <name type="scientific">Hymenobacter metallicola</name>
    <dbReference type="NCBI Taxonomy" id="2563114"/>
    <lineage>
        <taxon>Bacteria</taxon>
        <taxon>Pseudomonadati</taxon>
        <taxon>Bacteroidota</taxon>
        <taxon>Cytophagia</taxon>
        <taxon>Cytophagales</taxon>
        <taxon>Hymenobacteraceae</taxon>
        <taxon>Hymenobacter</taxon>
    </lineage>
</organism>
<dbReference type="EMBL" id="SRMB01000001">
    <property type="protein sequence ID" value="TGE28149.1"/>
    <property type="molecule type" value="Genomic_DNA"/>
</dbReference>
<name>A0A4Z0QFP3_9BACT</name>
<evidence type="ECO:0000256" key="1">
    <source>
        <dbReference type="SAM" id="Phobius"/>
    </source>
</evidence>
<dbReference type="AlphaFoldDB" id="A0A4Z0QFP3"/>
<comment type="caution">
    <text evidence="2">The sequence shown here is derived from an EMBL/GenBank/DDBJ whole genome shotgun (WGS) entry which is preliminary data.</text>
</comment>
<dbReference type="RefSeq" id="WP_135391521.1">
    <property type="nucleotide sequence ID" value="NZ_SRMB01000001.1"/>
</dbReference>
<keyword evidence="1" id="KW-0812">Transmembrane</keyword>
<evidence type="ECO:0008006" key="4">
    <source>
        <dbReference type="Google" id="ProtNLM"/>
    </source>
</evidence>
<keyword evidence="1" id="KW-0472">Membrane</keyword>
<accession>A0A4Z0QFP3</accession>
<reference evidence="2 3" key="1">
    <citation type="submission" date="2019-04" db="EMBL/GenBank/DDBJ databases">
        <authorList>
            <person name="Feng G."/>
            <person name="Zhang J."/>
            <person name="Zhu H."/>
        </authorList>
    </citation>
    <scope>NUCLEOTIDE SEQUENCE [LARGE SCALE GENOMIC DNA]</scope>
    <source>
        <strain evidence="2 3">9PBR-1</strain>
    </source>
</reference>
<dbReference type="Proteomes" id="UP000298471">
    <property type="component" value="Unassembled WGS sequence"/>
</dbReference>
<proteinExistence type="predicted"/>
<evidence type="ECO:0000313" key="3">
    <source>
        <dbReference type="Proteomes" id="UP000298471"/>
    </source>
</evidence>
<keyword evidence="1" id="KW-1133">Transmembrane helix</keyword>
<gene>
    <name evidence="2" type="ORF">E5K02_01410</name>
</gene>
<protein>
    <recommendedName>
        <fullName evidence="4">DUF3592 domain-containing protein</fullName>
    </recommendedName>
</protein>
<feature type="transmembrane region" description="Helical" evidence="1">
    <location>
        <begin position="117"/>
        <end position="137"/>
    </location>
</feature>
<sequence>MYSIDTILDALAPGALLLASPVFLYTAFKDWRRKVYFRRYGIEAEGIVVRVEERKEEEHILRIPIVSFSTQDMHWITLPYEGGNLANKLQTGQTILLRYDPTNYKDFIIPVDESSTTIWLCLLAGASLFTAGVVSLAKAQ</sequence>
<feature type="transmembrane region" description="Helical" evidence="1">
    <location>
        <begin position="6"/>
        <end position="28"/>
    </location>
</feature>
<evidence type="ECO:0000313" key="2">
    <source>
        <dbReference type="EMBL" id="TGE28149.1"/>
    </source>
</evidence>
<dbReference type="OrthoDB" id="884541at2"/>